<dbReference type="Pfam" id="PF12850">
    <property type="entry name" value="Metallophos_2"/>
    <property type="match status" value="1"/>
</dbReference>
<reference evidence="4 5" key="1">
    <citation type="submission" date="2016-11" db="EMBL/GenBank/DDBJ databases">
        <authorList>
            <person name="Varghese N."/>
            <person name="Submissions S."/>
        </authorList>
    </citation>
    <scope>NUCLEOTIDE SEQUENCE [LARGE SCALE GENOMIC DNA]</scope>
    <source>
        <strain evidence="4 5">DSM 15287</strain>
    </source>
</reference>
<protein>
    <recommendedName>
        <fullName evidence="2">Phosphoesterase</fullName>
        <ecNumber evidence="2">3.1.4.-</ecNumber>
    </recommendedName>
</protein>
<feature type="domain" description="Calcineurin-like phosphoesterase" evidence="3">
    <location>
        <begin position="9"/>
        <end position="158"/>
    </location>
</feature>
<comment type="cofactor">
    <cofactor evidence="2">
        <name>a divalent metal cation</name>
        <dbReference type="ChEBI" id="CHEBI:60240"/>
    </cofactor>
</comment>
<dbReference type="AlphaFoldDB" id="A0A1M6LAC2"/>
<evidence type="ECO:0000259" key="3">
    <source>
        <dbReference type="Pfam" id="PF12850"/>
    </source>
</evidence>
<dbReference type="InterPro" id="IPR000979">
    <property type="entry name" value="Phosphodiesterase_MJ0936/Vps29"/>
</dbReference>
<dbReference type="InterPro" id="IPR029052">
    <property type="entry name" value="Metallo-depent_PP-like"/>
</dbReference>
<dbReference type="GO" id="GO:0016787">
    <property type="term" value="F:hydrolase activity"/>
    <property type="evidence" value="ECO:0007669"/>
    <property type="project" value="UniProtKB-UniRule"/>
</dbReference>
<dbReference type="EC" id="3.1.4.-" evidence="2"/>
<proteinExistence type="inferred from homology"/>
<accession>A0A1M6LAC2</accession>
<dbReference type="RefSeq" id="WP_223191787.1">
    <property type="nucleotide sequence ID" value="NZ_FQZD01000032.1"/>
</dbReference>
<dbReference type="GO" id="GO:0046872">
    <property type="term" value="F:metal ion binding"/>
    <property type="evidence" value="ECO:0007669"/>
    <property type="project" value="UniProtKB-KW"/>
</dbReference>
<name>A0A1M6LAC2_9FIRM</name>
<dbReference type="InterPro" id="IPR024654">
    <property type="entry name" value="Calcineurin-like_PHP_lpxH"/>
</dbReference>
<keyword evidence="2" id="KW-0479">Metal-binding</keyword>
<dbReference type="NCBIfam" id="TIGR00040">
    <property type="entry name" value="yfcE"/>
    <property type="match status" value="1"/>
</dbReference>
<dbReference type="Gene3D" id="3.60.21.10">
    <property type="match status" value="1"/>
</dbReference>
<organism evidence="4 5">
    <name type="scientific">Propionispora hippei DSM 15287</name>
    <dbReference type="NCBI Taxonomy" id="1123003"/>
    <lineage>
        <taxon>Bacteria</taxon>
        <taxon>Bacillati</taxon>
        <taxon>Bacillota</taxon>
        <taxon>Negativicutes</taxon>
        <taxon>Selenomonadales</taxon>
        <taxon>Sporomusaceae</taxon>
        <taxon>Propionispora</taxon>
    </lineage>
</organism>
<evidence type="ECO:0000256" key="2">
    <source>
        <dbReference type="RuleBase" id="RU362039"/>
    </source>
</evidence>
<sequence>MSGQHKLSMKIAVFSDTHGTGPSFTLDWALPYLTTADAVLHAGDFTTPATLAFFRKFPGFHGVTGNGDQPEVASVLPGQQILELAAYRIGLLHGHGPGKTTPERAYAAFTDRPVDIIVFGHSHQPAIFTKNKILLLNPGSPTNKRKERWFSFILLELSPSRVAATLVFNTGKTDGSVEEY</sequence>
<evidence type="ECO:0000313" key="5">
    <source>
        <dbReference type="Proteomes" id="UP000322917"/>
    </source>
</evidence>
<comment type="similarity">
    <text evidence="1 2">Belongs to the metallophosphoesterase superfamily. YfcE family.</text>
</comment>
<evidence type="ECO:0000256" key="1">
    <source>
        <dbReference type="ARBA" id="ARBA00008950"/>
    </source>
</evidence>
<keyword evidence="5" id="KW-1185">Reference proteome</keyword>
<evidence type="ECO:0000313" key="4">
    <source>
        <dbReference type="EMBL" id="SHJ68123.1"/>
    </source>
</evidence>
<dbReference type="Proteomes" id="UP000322917">
    <property type="component" value="Unassembled WGS sequence"/>
</dbReference>
<dbReference type="PANTHER" id="PTHR11124">
    <property type="entry name" value="VACUOLAR SORTING PROTEIN VPS29"/>
    <property type="match status" value="1"/>
</dbReference>
<dbReference type="EMBL" id="FQZD01000032">
    <property type="protein sequence ID" value="SHJ68123.1"/>
    <property type="molecule type" value="Genomic_DNA"/>
</dbReference>
<dbReference type="SUPFAM" id="SSF56300">
    <property type="entry name" value="Metallo-dependent phosphatases"/>
    <property type="match status" value="1"/>
</dbReference>
<gene>
    <name evidence="4" type="ORF">SAMN02745170_03078</name>
</gene>